<dbReference type="Gene3D" id="3.40.50.300">
    <property type="entry name" value="P-loop containing nucleotide triphosphate hydrolases"/>
    <property type="match status" value="1"/>
</dbReference>
<dbReference type="InterPro" id="IPR027417">
    <property type="entry name" value="P-loop_NTPase"/>
</dbReference>
<reference evidence="3" key="1">
    <citation type="submission" date="2016-07" db="EMBL/GenBank/DDBJ databases">
        <authorList>
            <person name="Florea S."/>
            <person name="Webb J.S."/>
            <person name="Jaromczyk J."/>
            <person name="Schardl C.L."/>
        </authorList>
    </citation>
    <scope>NUCLEOTIDE SEQUENCE [LARGE SCALE GENOMIC DNA]</scope>
    <source>
        <strain evidence="3">IPB1</strain>
    </source>
</reference>
<dbReference type="InterPro" id="IPR003593">
    <property type="entry name" value="AAA+_ATPase"/>
</dbReference>
<dbReference type="SUPFAM" id="SSF52540">
    <property type="entry name" value="P-loop containing nucleoside triphosphate hydrolases"/>
    <property type="match status" value="1"/>
</dbReference>
<sequence>MHNTKVVAVSGVSGAGKTTVIKLLAGEFNSPFLLFDDHIDQETYPSNMRAWLKDGSDVDLIKTPRLLEALEQLICERNTRFIFIEEPFGKERDSMSRLIDYVILLDPPMELCLARVIRRQIESQCGQSACSISNYLKKYVDHLREIYINVASQVRNNSDLIVQNTVSINNTTEYICDWLKRNTN</sequence>
<comment type="caution">
    <text evidence="2">The sequence shown here is derived from an EMBL/GenBank/DDBJ whole genome shotgun (WGS) entry which is preliminary data.</text>
</comment>
<name>A0A1C0TX86_9GAMM</name>
<proteinExistence type="predicted"/>
<evidence type="ECO:0000259" key="1">
    <source>
        <dbReference type="SMART" id="SM00382"/>
    </source>
</evidence>
<dbReference type="SMART" id="SM00382">
    <property type="entry name" value="AAA"/>
    <property type="match status" value="1"/>
</dbReference>
<evidence type="ECO:0000313" key="2">
    <source>
        <dbReference type="EMBL" id="OCQ23854.1"/>
    </source>
</evidence>
<protein>
    <recommendedName>
        <fullName evidence="1">AAA+ ATPase domain-containing protein</fullName>
    </recommendedName>
</protein>
<dbReference type="OrthoDB" id="6291705at2"/>
<feature type="domain" description="AAA+ ATPase" evidence="1">
    <location>
        <begin position="3"/>
        <end position="126"/>
    </location>
</feature>
<gene>
    <name evidence="2" type="ORF">A7985_07915</name>
</gene>
<dbReference type="RefSeq" id="WP_065789863.1">
    <property type="nucleotide sequence ID" value="NZ_MAUJ01000001.1"/>
</dbReference>
<accession>A0A1C0TX86</accession>
<evidence type="ECO:0000313" key="3">
    <source>
        <dbReference type="Proteomes" id="UP000093366"/>
    </source>
</evidence>
<organism evidence="2 3">
    <name type="scientific">Pseudoalteromonas luteoviolacea</name>
    <dbReference type="NCBI Taxonomy" id="43657"/>
    <lineage>
        <taxon>Bacteria</taxon>
        <taxon>Pseudomonadati</taxon>
        <taxon>Pseudomonadota</taxon>
        <taxon>Gammaproteobacteria</taxon>
        <taxon>Alteromonadales</taxon>
        <taxon>Pseudoalteromonadaceae</taxon>
        <taxon>Pseudoalteromonas</taxon>
    </lineage>
</organism>
<dbReference type="AlphaFoldDB" id="A0A1C0TX86"/>
<dbReference type="Proteomes" id="UP000093366">
    <property type="component" value="Unassembled WGS sequence"/>
</dbReference>
<dbReference type="EMBL" id="MAUJ01000001">
    <property type="protein sequence ID" value="OCQ23854.1"/>
    <property type="molecule type" value="Genomic_DNA"/>
</dbReference>